<dbReference type="AlphaFoldDB" id="A0A6A5YZA6"/>
<evidence type="ECO:0008006" key="6">
    <source>
        <dbReference type="Google" id="ProtNLM"/>
    </source>
</evidence>
<dbReference type="EMBL" id="ML977334">
    <property type="protein sequence ID" value="KAF2111441.1"/>
    <property type="molecule type" value="Genomic_DNA"/>
</dbReference>
<evidence type="ECO:0000313" key="4">
    <source>
        <dbReference type="EMBL" id="KAF2111441.1"/>
    </source>
</evidence>
<comment type="similarity">
    <text evidence="1">Belongs to the short-chain dehydrogenases/reductases (SDR) family.</text>
</comment>
<evidence type="ECO:0000313" key="5">
    <source>
        <dbReference type="Proteomes" id="UP000799770"/>
    </source>
</evidence>
<dbReference type="PROSITE" id="PS00061">
    <property type="entry name" value="ADH_SHORT"/>
    <property type="match status" value="1"/>
</dbReference>
<dbReference type="InterPro" id="IPR036291">
    <property type="entry name" value="NAD(P)-bd_dom_sf"/>
</dbReference>
<dbReference type="PANTHER" id="PTHR43618">
    <property type="entry name" value="7-ALPHA-HYDROXYSTEROID DEHYDROGENASE"/>
    <property type="match status" value="1"/>
</dbReference>
<dbReference type="SUPFAM" id="SSF51735">
    <property type="entry name" value="NAD(P)-binding Rossmann-fold domains"/>
    <property type="match status" value="1"/>
</dbReference>
<accession>A0A6A5YZA6</accession>
<keyword evidence="5" id="KW-1185">Reference proteome</keyword>
<keyword evidence="3" id="KW-0560">Oxidoreductase</keyword>
<dbReference type="CDD" id="cd05233">
    <property type="entry name" value="SDR_c"/>
    <property type="match status" value="1"/>
</dbReference>
<gene>
    <name evidence="4" type="ORF">BDV96DRAFT_582163</name>
</gene>
<organism evidence="4 5">
    <name type="scientific">Lophiotrema nucula</name>
    <dbReference type="NCBI Taxonomy" id="690887"/>
    <lineage>
        <taxon>Eukaryota</taxon>
        <taxon>Fungi</taxon>
        <taxon>Dikarya</taxon>
        <taxon>Ascomycota</taxon>
        <taxon>Pezizomycotina</taxon>
        <taxon>Dothideomycetes</taxon>
        <taxon>Pleosporomycetidae</taxon>
        <taxon>Pleosporales</taxon>
        <taxon>Lophiotremataceae</taxon>
        <taxon>Lophiotrema</taxon>
    </lineage>
</organism>
<evidence type="ECO:0000256" key="2">
    <source>
        <dbReference type="ARBA" id="ARBA00022857"/>
    </source>
</evidence>
<dbReference type="PRINTS" id="PR00081">
    <property type="entry name" value="GDHRDH"/>
</dbReference>
<dbReference type="OrthoDB" id="2898618at2759"/>
<protein>
    <recommendedName>
        <fullName evidence="6">Short chain dehydrogenase/reductase family</fullName>
    </recommendedName>
</protein>
<proteinExistence type="inferred from homology"/>
<sequence>MSSLEVSSLFGVKGMVFVITGGGSGIGAMFAKALDVNGAAKVYILGRRLENLQEIANTATNKSIIPIQCDITSKDSLAAAAAQVEKESGHVNAVIANSGATGPDMYGLPKDRKPTLEEVRKYLWDTPMEHFNQAFEVNATACFYTLVAFMTLLDAGNKSEISKSTGVTSQFIVTGSIGAFSRRPGMGFAYAGSKMAIIHIVKQLATMLADWRIDIRTNCFCPGVYPSDMSKGLMGNDDLTKLGSVAPEVIPLTRAGTEEDAGGALLFLVSRAGAYINGNILISDGGRMSIVPATY</sequence>
<keyword evidence="2" id="KW-0521">NADP</keyword>
<name>A0A6A5YZA6_9PLEO</name>
<dbReference type="Gene3D" id="3.40.50.720">
    <property type="entry name" value="NAD(P)-binding Rossmann-like Domain"/>
    <property type="match status" value="1"/>
</dbReference>
<dbReference type="PANTHER" id="PTHR43618:SF18">
    <property type="entry name" value="SHORT CHAIN DEHYDROGENASE_REDUCTASE FAMILY (AFU_ORTHOLOGUE AFUA_5G12480)"/>
    <property type="match status" value="1"/>
</dbReference>
<dbReference type="InterPro" id="IPR002347">
    <property type="entry name" value="SDR_fam"/>
</dbReference>
<dbReference type="Proteomes" id="UP000799770">
    <property type="component" value="Unassembled WGS sequence"/>
</dbReference>
<dbReference type="GO" id="GO:0016491">
    <property type="term" value="F:oxidoreductase activity"/>
    <property type="evidence" value="ECO:0007669"/>
    <property type="project" value="UniProtKB-KW"/>
</dbReference>
<dbReference type="InterPro" id="IPR020904">
    <property type="entry name" value="Sc_DH/Rdtase_CS"/>
</dbReference>
<evidence type="ECO:0000256" key="1">
    <source>
        <dbReference type="ARBA" id="ARBA00006484"/>
    </source>
</evidence>
<dbReference type="InterPro" id="IPR052178">
    <property type="entry name" value="Sec_Metab_Biosynth_SDR"/>
</dbReference>
<dbReference type="Pfam" id="PF13561">
    <property type="entry name" value="adh_short_C2"/>
    <property type="match status" value="1"/>
</dbReference>
<evidence type="ECO:0000256" key="3">
    <source>
        <dbReference type="ARBA" id="ARBA00023002"/>
    </source>
</evidence>
<reference evidence="4" key="1">
    <citation type="journal article" date="2020" name="Stud. Mycol.">
        <title>101 Dothideomycetes genomes: a test case for predicting lifestyles and emergence of pathogens.</title>
        <authorList>
            <person name="Haridas S."/>
            <person name="Albert R."/>
            <person name="Binder M."/>
            <person name="Bloem J."/>
            <person name="Labutti K."/>
            <person name="Salamov A."/>
            <person name="Andreopoulos B."/>
            <person name="Baker S."/>
            <person name="Barry K."/>
            <person name="Bills G."/>
            <person name="Bluhm B."/>
            <person name="Cannon C."/>
            <person name="Castanera R."/>
            <person name="Culley D."/>
            <person name="Daum C."/>
            <person name="Ezra D."/>
            <person name="Gonzalez J."/>
            <person name="Henrissat B."/>
            <person name="Kuo A."/>
            <person name="Liang C."/>
            <person name="Lipzen A."/>
            <person name="Lutzoni F."/>
            <person name="Magnuson J."/>
            <person name="Mondo S."/>
            <person name="Nolan M."/>
            <person name="Ohm R."/>
            <person name="Pangilinan J."/>
            <person name="Park H.-J."/>
            <person name="Ramirez L."/>
            <person name="Alfaro M."/>
            <person name="Sun H."/>
            <person name="Tritt A."/>
            <person name="Yoshinaga Y."/>
            <person name="Zwiers L.-H."/>
            <person name="Turgeon B."/>
            <person name="Goodwin S."/>
            <person name="Spatafora J."/>
            <person name="Crous P."/>
            <person name="Grigoriev I."/>
        </authorList>
    </citation>
    <scope>NUCLEOTIDE SEQUENCE</scope>
    <source>
        <strain evidence="4">CBS 627.86</strain>
    </source>
</reference>